<dbReference type="GO" id="GO:0070971">
    <property type="term" value="C:endoplasmic reticulum exit site"/>
    <property type="evidence" value="ECO:0007669"/>
    <property type="project" value="TreeGrafter"/>
</dbReference>
<dbReference type="PANTHER" id="PTHR13402:SF6">
    <property type="entry name" value="SECRETORY 16, ISOFORM I"/>
    <property type="match status" value="1"/>
</dbReference>
<dbReference type="Pfam" id="PF12932">
    <property type="entry name" value="Sec16"/>
    <property type="match status" value="1"/>
</dbReference>
<dbReference type="Gene3D" id="1.25.40.1030">
    <property type="match status" value="1"/>
</dbReference>
<comment type="subcellular location">
    <subcellularLocation>
        <location evidence="1">Endoplasmic reticulum</location>
    </subcellularLocation>
    <subcellularLocation>
        <location evidence="6">Golgi apparatus membrane</location>
    </subcellularLocation>
</comment>
<keyword evidence="11" id="KW-1185">Reference proteome</keyword>
<evidence type="ECO:0000313" key="11">
    <source>
        <dbReference type="Proteomes" id="UP001370490"/>
    </source>
</evidence>
<feature type="compositionally biased region" description="Polar residues" evidence="7">
    <location>
        <begin position="1285"/>
        <end position="1304"/>
    </location>
</feature>
<keyword evidence="6" id="KW-0333">Golgi apparatus</keyword>
<dbReference type="GO" id="GO:0070973">
    <property type="term" value="P:protein localization to endoplasmic reticulum exit site"/>
    <property type="evidence" value="ECO:0007669"/>
    <property type="project" value="TreeGrafter"/>
</dbReference>
<keyword evidence="5 6" id="KW-0931">ER-Golgi transport</keyword>
<dbReference type="GO" id="GO:0015031">
    <property type="term" value="P:protein transport"/>
    <property type="evidence" value="ECO:0007669"/>
    <property type="project" value="UniProtKB-KW"/>
</dbReference>
<evidence type="ECO:0000256" key="1">
    <source>
        <dbReference type="ARBA" id="ARBA00004240"/>
    </source>
</evidence>
<proteinExistence type="inferred from homology"/>
<comment type="similarity">
    <text evidence="2 6">Belongs to the SEC16 family.</text>
</comment>
<feature type="domain" description="Sec16 Sec23-binding" evidence="8">
    <location>
        <begin position="723"/>
        <end position="991"/>
    </location>
</feature>
<feature type="region of interest" description="Disordered" evidence="7">
    <location>
        <begin position="1001"/>
        <end position="1033"/>
    </location>
</feature>
<dbReference type="InterPro" id="IPR024340">
    <property type="entry name" value="Sec16_CCD"/>
</dbReference>
<dbReference type="GO" id="GO:0012507">
    <property type="term" value="C:ER to Golgi transport vesicle membrane"/>
    <property type="evidence" value="ECO:0007669"/>
    <property type="project" value="TreeGrafter"/>
</dbReference>
<dbReference type="Pfam" id="PF12931">
    <property type="entry name" value="TPR_Sec16"/>
    <property type="match status" value="1"/>
</dbReference>
<reference evidence="10 11" key="1">
    <citation type="submission" date="2023-12" db="EMBL/GenBank/DDBJ databases">
        <title>A high-quality genome assembly for Dillenia turbinata (Dilleniales).</title>
        <authorList>
            <person name="Chanderbali A."/>
        </authorList>
    </citation>
    <scope>NUCLEOTIDE SEQUENCE [LARGE SCALE GENOMIC DNA]</scope>
    <source>
        <strain evidence="10">LSX21</strain>
        <tissue evidence="10">Leaf</tissue>
    </source>
</reference>
<dbReference type="InterPro" id="IPR024298">
    <property type="entry name" value="Sec16_Sec23-bd"/>
</dbReference>
<evidence type="ECO:0000259" key="8">
    <source>
        <dbReference type="Pfam" id="PF12931"/>
    </source>
</evidence>
<feature type="region of interest" description="Disordered" evidence="7">
    <location>
        <begin position="1281"/>
        <end position="1391"/>
    </location>
</feature>
<feature type="domain" description="Sec16 central conserved" evidence="9">
    <location>
        <begin position="541"/>
        <end position="664"/>
    </location>
</feature>
<evidence type="ECO:0000313" key="10">
    <source>
        <dbReference type="EMBL" id="KAK6947573.1"/>
    </source>
</evidence>
<keyword evidence="6" id="KW-0472">Membrane</keyword>
<keyword evidence="6" id="KW-0653">Protein transport</keyword>
<dbReference type="GO" id="GO:0016192">
    <property type="term" value="P:vesicle-mediated transport"/>
    <property type="evidence" value="ECO:0007669"/>
    <property type="project" value="UniProtKB-KW"/>
</dbReference>
<dbReference type="CDD" id="cd09233">
    <property type="entry name" value="ACE1-Sec16-like"/>
    <property type="match status" value="1"/>
</dbReference>
<feature type="compositionally biased region" description="Polar residues" evidence="7">
    <location>
        <begin position="1371"/>
        <end position="1381"/>
    </location>
</feature>
<accession>A0AAN8W7H7</accession>
<evidence type="ECO:0000256" key="2">
    <source>
        <dbReference type="ARBA" id="ARBA00005927"/>
    </source>
</evidence>
<dbReference type="GO" id="GO:0000139">
    <property type="term" value="C:Golgi membrane"/>
    <property type="evidence" value="ECO:0007669"/>
    <property type="project" value="UniProtKB-SubCell"/>
</dbReference>
<dbReference type="GO" id="GO:0007030">
    <property type="term" value="P:Golgi organization"/>
    <property type="evidence" value="ECO:0007669"/>
    <property type="project" value="TreeGrafter"/>
</dbReference>
<dbReference type="PANTHER" id="PTHR13402">
    <property type="entry name" value="RGPR-RELATED"/>
    <property type="match status" value="1"/>
</dbReference>
<protein>
    <recommendedName>
        <fullName evidence="6">Protein transport protein sec16</fullName>
    </recommendedName>
</protein>
<sequence length="1391" mass="151449">MASNPPLQVEDQTDEDFFDKLVEEEDDFKVNPNTTPVVDAGDDSDLDVKAFTNLSIADSAVETKVAGIHENVHTGSSKLEEKEKVDSMPVVADNSFGVDNSFESNDEDIGSDGGANFPTNSGSSALGVKEVQWSSFYADSTENGAQGFRSYSDFFSDLGEVSEDQSRMDVKSNVQSNGIQGTEEFATSASESSYNYWQYQEGQGYGATTEQVIKGQDQSSSQYWENMYPGWNYDANTGQWYQVEGYDATANAQEGVETNLSTGTNVSDEWAGTDGKSQFNYLQQTAHSMAGTVTETSTSETVSNWSQHQQGNNEYPAHMVFDPQYPGWYYDSIAQEWHSLESYTQSIQSTVQATEQQPSENGPASIGAFSNGGSHSYFGEYGHANNLGLENHSNQGQNQNWDGSFSNYCQQGMEMWQTHAAVKSESHSNFDPSQHFYAPKDFVNHANQQEPAKPVSTIPAFETVSQSHDNANGFVGFQGFVPSGNFKQQNNKPKVEQNEQMHFPDDYYGSQKPVNFSQQPLQNGHQFNYAANRSSAARPPHALVTFGFGGKLVVMKDISSLTSSTYGSQDQPVGGAISVLNLVEVVPEKTDVSSRGLGSCDYIRALCHQCFPGPLVGGNVGNKELNKWIDERIAKCESPDMDYRKGEVLRLLLSLLKIACQHYGKLRSPFSSDSALKENDSPEAAVAKLFASVKRHGAQYGALTHCLQQLPSEGQIRATAAEVQSLLVSGKKREALQCAQEGQLWGPALILAAQLGDQFYVDTVKQMALHQLVAGSPLRTLCLLIAGQPADVFAANSIVGGGISSANTSQFPAQFEANGMLDDWEENLAVITANRTKDDELVLIHLGDCLWKERSMIIAAHICYLVAERNFESYSDSARMCLAGADHWKCPRTYASPEAIQVLGNSQYILLPFQPYKLVYAHMLAEVGKVSDSLKYCQSILKSLKTGRGPEVELWKQLVTSLEERIRTHQQGGYTTNLAPAKLVGKLLNFFDSTAHRVVGGLPPPVPSSQNGNEHHQQVGPRVSTSQSKMAMSSLMPSASMEPISEWTTENNKLTVQNRSVSEPDFGRSPRQVNTSKEVAMSDASGKASGAGGSSRFSRFGFGAQIFHKTVGLVLKSRPDRQAKLGESNKFYYDEKLKRWVEEGAEVPADEPAFAPPPTTAAFQNGMPDYNLKNALKSEEPPANGGPEFKSPTREHSSGIPPIPPSTNQFSARGRMGIRSRYVDTFNRGGGSPANLFQSPSVPSVKPAAAANAKFFVPTPVAGNESTIDTIPENAEAIIKGDESPSASSMSNSFQPPKTSSSMPMQRFPSMDHITSKGSIAENGSFQSRSRRAASWSGSFGDATSPKTSDLKPLGEQLGMMPPSAFMPTDPSLTRLSTNGSFGDDLQEVEL</sequence>
<keyword evidence="4 6" id="KW-0256">Endoplasmic reticulum</keyword>
<feature type="region of interest" description="Disordered" evidence="7">
    <location>
        <begin position="349"/>
        <end position="369"/>
    </location>
</feature>
<name>A0AAN8W7H7_9MAGN</name>
<dbReference type="EMBL" id="JBAMMX010000001">
    <property type="protein sequence ID" value="KAK6947573.1"/>
    <property type="molecule type" value="Genomic_DNA"/>
</dbReference>
<keyword evidence="3 6" id="KW-0813">Transport</keyword>
<evidence type="ECO:0000256" key="7">
    <source>
        <dbReference type="SAM" id="MobiDB-lite"/>
    </source>
</evidence>
<feature type="region of interest" description="Disordered" evidence="7">
    <location>
        <begin position="1176"/>
        <end position="1211"/>
    </location>
</feature>
<comment type="caution">
    <text evidence="10">The sequence shown here is derived from an EMBL/GenBank/DDBJ whole genome shotgun (WGS) entry which is preliminary data.</text>
</comment>
<gene>
    <name evidence="10" type="ORF">RJ641_001046</name>
</gene>
<evidence type="ECO:0000256" key="6">
    <source>
        <dbReference type="RuleBase" id="RU364101"/>
    </source>
</evidence>
<evidence type="ECO:0000259" key="9">
    <source>
        <dbReference type="Pfam" id="PF12932"/>
    </source>
</evidence>
<feature type="compositionally biased region" description="Low complexity" evidence="7">
    <location>
        <begin position="1324"/>
        <end position="1341"/>
    </location>
</feature>
<evidence type="ECO:0000256" key="3">
    <source>
        <dbReference type="ARBA" id="ARBA00022448"/>
    </source>
</evidence>
<dbReference type="Proteomes" id="UP001370490">
    <property type="component" value="Unassembled WGS sequence"/>
</dbReference>
<feature type="compositionally biased region" description="Polar residues" evidence="7">
    <location>
        <begin position="349"/>
        <end position="362"/>
    </location>
</feature>
<evidence type="ECO:0000256" key="4">
    <source>
        <dbReference type="ARBA" id="ARBA00022824"/>
    </source>
</evidence>
<feature type="compositionally biased region" description="Low complexity" evidence="7">
    <location>
        <begin position="1082"/>
        <end position="1092"/>
    </location>
</feature>
<feature type="region of interest" description="Disordered" evidence="7">
    <location>
        <begin position="1057"/>
        <end position="1092"/>
    </location>
</feature>
<evidence type="ECO:0000256" key="5">
    <source>
        <dbReference type="ARBA" id="ARBA00022892"/>
    </source>
</evidence>
<organism evidence="10 11">
    <name type="scientific">Dillenia turbinata</name>
    <dbReference type="NCBI Taxonomy" id="194707"/>
    <lineage>
        <taxon>Eukaryota</taxon>
        <taxon>Viridiplantae</taxon>
        <taxon>Streptophyta</taxon>
        <taxon>Embryophyta</taxon>
        <taxon>Tracheophyta</taxon>
        <taxon>Spermatophyta</taxon>
        <taxon>Magnoliopsida</taxon>
        <taxon>eudicotyledons</taxon>
        <taxon>Gunneridae</taxon>
        <taxon>Pentapetalae</taxon>
        <taxon>Dilleniales</taxon>
        <taxon>Dilleniaceae</taxon>
        <taxon>Dillenia</taxon>
    </lineage>
</organism>